<protein>
    <recommendedName>
        <fullName evidence="3">HECT-type E3 ubiquitin transferase</fullName>
        <ecNumber evidence="3">2.3.2.26</ecNumber>
    </recommendedName>
</protein>
<gene>
    <name evidence="8" type="ORF">N1851_024025</name>
</gene>
<sequence>MLLPHRYLLLPMQLPHQYLLMPHRHLLLPHRNFPAFYGGGKRKRKSSPVPVSVRYMELQFCLLSSNDEHTPKDEVLLLQAGLGRRTINVPENGDHNDENLDMTPLPHNALEFEKMPKHPCMACGDDIPLPLLPHHITSCRKDEPDIDDEDDVIPVVSLNKILNPKLLELAPCMAASAIAWRNIADPGLAADSYREALLLGKGDERMLRVKLDMADDEEDREGQIISFYKAPNVDWARPFQAKFQGDVAIGDGVTRHFLSLVNHKLQHGFSVDVGNSCGAMLFEGQPDHLVPSTSKIFIQNDMFIMAGRMIGHAFLHSGPRLTGLSPAVLHVLAGGTPQTATIVLEDITDIDVRNTITPLYEVCERENANIGSLSAEQRDAINKLAVDMDYAILKDANSKWLLHNILQDAIVLDFIQWPQEGDDQIKDFLTHFISTASQEELKKLIKFWVGWEIPMVDMKVEVVDAYPTAYPTASTCFRTIRIPNYQTFEQFRKGLDICLNSSEFGFGLL</sequence>
<comment type="catalytic activity">
    <reaction evidence="1">
        <text>S-ubiquitinyl-[E2 ubiquitin-conjugating enzyme]-L-cysteine + [acceptor protein]-L-lysine = [E2 ubiquitin-conjugating enzyme]-L-cysteine + N(6)-ubiquitinyl-[acceptor protein]-L-lysine.</text>
        <dbReference type="EC" id="2.3.2.26"/>
    </reaction>
</comment>
<reference evidence="8" key="1">
    <citation type="journal article" date="2023" name="Front. Mar. Sci.">
        <title>A new Merluccius polli reference genome to investigate the effects of global change in West African waters.</title>
        <authorList>
            <person name="Mateo J.L."/>
            <person name="Blanco-Fernandez C."/>
            <person name="Garcia-Vazquez E."/>
            <person name="Machado-Schiaffino G."/>
        </authorList>
    </citation>
    <scope>NUCLEOTIDE SEQUENCE</scope>
    <source>
        <strain evidence="8">C29</strain>
        <tissue evidence="8">Fin</tissue>
    </source>
</reference>
<dbReference type="PANTHER" id="PTHR11254">
    <property type="entry name" value="HECT DOMAIN UBIQUITIN-PROTEIN LIGASE"/>
    <property type="match status" value="1"/>
</dbReference>
<feature type="domain" description="HECT" evidence="7">
    <location>
        <begin position="414"/>
        <end position="509"/>
    </location>
</feature>
<dbReference type="GO" id="GO:0061630">
    <property type="term" value="F:ubiquitin protein ligase activity"/>
    <property type="evidence" value="ECO:0007669"/>
    <property type="project" value="UniProtKB-EC"/>
</dbReference>
<evidence type="ECO:0000256" key="3">
    <source>
        <dbReference type="ARBA" id="ARBA00012485"/>
    </source>
</evidence>
<evidence type="ECO:0000256" key="2">
    <source>
        <dbReference type="ARBA" id="ARBA00004906"/>
    </source>
</evidence>
<feature type="active site" description="Glycyl thioester intermediate" evidence="6">
    <location>
        <position position="476"/>
    </location>
</feature>
<dbReference type="SMART" id="SM00119">
    <property type="entry name" value="HECTc"/>
    <property type="match status" value="1"/>
</dbReference>
<dbReference type="GO" id="GO:0006511">
    <property type="term" value="P:ubiquitin-dependent protein catabolic process"/>
    <property type="evidence" value="ECO:0007669"/>
    <property type="project" value="TreeGrafter"/>
</dbReference>
<dbReference type="InterPro" id="IPR000569">
    <property type="entry name" value="HECT_dom"/>
</dbReference>
<dbReference type="EMBL" id="JAOPHQ010004425">
    <property type="protein sequence ID" value="KAK0139340.1"/>
    <property type="molecule type" value="Genomic_DNA"/>
</dbReference>
<evidence type="ECO:0000256" key="1">
    <source>
        <dbReference type="ARBA" id="ARBA00000885"/>
    </source>
</evidence>
<name>A0AA47NVY7_MERPO</name>
<comment type="pathway">
    <text evidence="2">Protein modification; protein ubiquitination.</text>
</comment>
<comment type="caution">
    <text evidence="8">The sequence shown here is derived from an EMBL/GenBank/DDBJ whole genome shotgun (WGS) entry which is preliminary data.</text>
</comment>
<keyword evidence="9" id="KW-1185">Reference proteome</keyword>
<dbReference type="PANTHER" id="PTHR11254:SF440">
    <property type="entry name" value="E3 UBIQUITIN-PROTEIN LIGASE NEDD-4"/>
    <property type="match status" value="1"/>
</dbReference>
<dbReference type="GO" id="GO:0016567">
    <property type="term" value="P:protein ubiquitination"/>
    <property type="evidence" value="ECO:0007669"/>
    <property type="project" value="TreeGrafter"/>
</dbReference>
<evidence type="ECO:0000256" key="5">
    <source>
        <dbReference type="ARBA" id="ARBA00022786"/>
    </source>
</evidence>
<accession>A0AA47NVY7</accession>
<proteinExistence type="predicted"/>
<evidence type="ECO:0000313" key="8">
    <source>
        <dbReference type="EMBL" id="KAK0139340.1"/>
    </source>
</evidence>
<evidence type="ECO:0000259" key="7">
    <source>
        <dbReference type="PROSITE" id="PS50237"/>
    </source>
</evidence>
<dbReference type="InterPro" id="IPR050409">
    <property type="entry name" value="E3_ubiq-protein_ligase"/>
</dbReference>
<dbReference type="Gene3D" id="3.90.1750.10">
    <property type="entry name" value="Hect, E3 ligase catalytic domains"/>
    <property type="match status" value="1"/>
</dbReference>
<dbReference type="Pfam" id="PF00632">
    <property type="entry name" value="HECT"/>
    <property type="match status" value="1"/>
</dbReference>
<evidence type="ECO:0000256" key="4">
    <source>
        <dbReference type="ARBA" id="ARBA00022679"/>
    </source>
</evidence>
<dbReference type="AlphaFoldDB" id="A0AA47NVY7"/>
<dbReference type="Proteomes" id="UP001174136">
    <property type="component" value="Unassembled WGS sequence"/>
</dbReference>
<evidence type="ECO:0000256" key="6">
    <source>
        <dbReference type="PROSITE-ProRule" id="PRU00104"/>
    </source>
</evidence>
<dbReference type="Gene3D" id="3.30.2410.10">
    <property type="entry name" value="Hect, E3 ligase catalytic domain"/>
    <property type="match status" value="1"/>
</dbReference>
<evidence type="ECO:0000313" key="9">
    <source>
        <dbReference type="Proteomes" id="UP001174136"/>
    </source>
</evidence>
<dbReference type="PROSITE" id="PS50237">
    <property type="entry name" value="HECT"/>
    <property type="match status" value="1"/>
</dbReference>
<keyword evidence="5 6" id="KW-0833">Ubl conjugation pathway</keyword>
<dbReference type="SUPFAM" id="SSF56204">
    <property type="entry name" value="Hect, E3 ligase catalytic domain"/>
    <property type="match status" value="1"/>
</dbReference>
<dbReference type="EC" id="2.3.2.26" evidence="3"/>
<organism evidence="8 9">
    <name type="scientific">Merluccius polli</name>
    <name type="common">Benguela hake</name>
    <name type="synonym">Merluccius cadenati</name>
    <dbReference type="NCBI Taxonomy" id="89951"/>
    <lineage>
        <taxon>Eukaryota</taxon>
        <taxon>Metazoa</taxon>
        <taxon>Chordata</taxon>
        <taxon>Craniata</taxon>
        <taxon>Vertebrata</taxon>
        <taxon>Euteleostomi</taxon>
        <taxon>Actinopterygii</taxon>
        <taxon>Neopterygii</taxon>
        <taxon>Teleostei</taxon>
        <taxon>Neoteleostei</taxon>
        <taxon>Acanthomorphata</taxon>
        <taxon>Zeiogadaria</taxon>
        <taxon>Gadariae</taxon>
        <taxon>Gadiformes</taxon>
        <taxon>Gadoidei</taxon>
        <taxon>Merlucciidae</taxon>
        <taxon>Merluccius</taxon>
    </lineage>
</organism>
<dbReference type="InterPro" id="IPR035983">
    <property type="entry name" value="Hect_E3_ubiquitin_ligase"/>
</dbReference>
<dbReference type="GO" id="GO:0005737">
    <property type="term" value="C:cytoplasm"/>
    <property type="evidence" value="ECO:0007669"/>
    <property type="project" value="TreeGrafter"/>
</dbReference>
<keyword evidence="4" id="KW-0808">Transferase</keyword>